<dbReference type="AlphaFoldDB" id="A0A504JIG8"/>
<evidence type="ECO:0008006" key="3">
    <source>
        <dbReference type="Google" id="ProtNLM"/>
    </source>
</evidence>
<sequence>MNREKKTFMGTWGPAIYSDDLACDIRDDFKQLIGDGFNSEEATCMLEKEYKDLIDDSDENSVFWFALADTQWKTGRLIDRVLKNTLKIIDSRSDLERWKEDPKNFKKRETVIAKLKQQLLTDQPKEKRITKVYREESKFNIGDIFSYQNRLENKALFRVIGIHQDKGGRSAICELINWFEKELPIKNELLSKDKIDINKISKLKFRTIQGEKTQFMLAETVAKYKPKEECFKLITTNSNSQQNCAGYSVVFWRDLDKLLANEFEK</sequence>
<reference evidence="1 2" key="1">
    <citation type="submission" date="2019-06" db="EMBL/GenBank/DDBJ databases">
        <authorList>
            <person name="Meng X."/>
        </authorList>
    </citation>
    <scope>NUCLEOTIDE SEQUENCE [LARGE SCALE GENOMIC DNA]</scope>
    <source>
        <strain evidence="1 2">M625</strain>
    </source>
</reference>
<comment type="caution">
    <text evidence="1">The sequence shown here is derived from an EMBL/GenBank/DDBJ whole genome shotgun (WGS) entry which is preliminary data.</text>
</comment>
<evidence type="ECO:0000313" key="1">
    <source>
        <dbReference type="EMBL" id="TPN86290.1"/>
    </source>
</evidence>
<dbReference type="EMBL" id="VFWZ01000003">
    <property type="protein sequence ID" value="TPN86290.1"/>
    <property type="molecule type" value="Genomic_DNA"/>
</dbReference>
<dbReference type="Proteomes" id="UP000315540">
    <property type="component" value="Unassembled WGS sequence"/>
</dbReference>
<proteinExistence type="predicted"/>
<dbReference type="OrthoDB" id="362700at2"/>
<accession>A0A504JIG8</accession>
<organism evidence="1 2">
    <name type="scientific">Aquimarina algicola</name>
    <dbReference type="NCBI Taxonomy" id="2589995"/>
    <lineage>
        <taxon>Bacteria</taxon>
        <taxon>Pseudomonadati</taxon>
        <taxon>Bacteroidota</taxon>
        <taxon>Flavobacteriia</taxon>
        <taxon>Flavobacteriales</taxon>
        <taxon>Flavobacteriaceae</taxon>
        <taxon>Aquimarina</taxon>
    </lineage>
</organism>
<gene>
    <name evidence="1" type="ORF">FHK87_13570</name>
</gene>
<keyword evidence="2" id="KW-1185">Reference proteome</keyword>
<name>A0A504JIG8_9FLAO</name>
<evidence type="ECO:0000313" key="2">
    <source>
        <dbReference type="Proteomes" id="UP000315540"/>
    </source>
</evidence>
<dbReference type="RefSeq" id="WP_140593839.1">
    <property type="nucleotide sequence ID" value="NZ_VFWZ01000003.1"/>
</dbReference>
<protein>
    <recommendedName>
        <fullName evidence="3">DUF4259 domain-containing protein</fullName>
    </recommendedName>
</protein>